<evidence type="ECO:0000313" key="2">
    <source>
        <dbReference type="Proteomes" id="UP001597295"/>
    </source>
</evidence>
<gene>
    <name evidence="1" type="ORF">ACFSM5_11175</name>
</gene>
<name>A0ABW5DVE7_9PROT</name>
<sequence>MPPLYDYAPVLELSITVDPDGGFVIEFIDLPVVGSDFVIEGLRRLLPDGWAVLVDAAELNVFRLYAETDHELFTLLEALAALNDEWVQAPAASDQTIS</sequence>
<accession>A0ABW5DVE7</accession>
<dbReference type="EMBL" id="JBHUIP010000011">
    <property type="protein sequence ID" value="MFD2263451.1"/>
    <property type="molecule type" value="Genomic_DNA"/>
</dbReference>
<comment type="caution">
    <text evidence="1">The sequence shown here is derived from an EMBL/GenBank/DDBJ whole genome shotgun (WGS) entry which is preliminary data.</text>
</comment>
<keyword evidence="2" id="KW-1185">Reference proteome</keyword>
<protein>
    <submittedName>
        <fullName evidence="1">Uncharacterized protein</fullName>
    </submittedName>
</protein>
<proteinExistence type="predicted"/>
<organism evidence="1 2">
    <name type="scientific">Lacibacterium aquatile</name>
    <dbReference type="NCBI Taxonomy" id="1168082"/>
    <lineage>
        <taxon>Bacteria</taxon>
        <taxon>Pseudomonadati</taxon>
        <taxon>Pseudomonadota</taxon>
        <taxon>Alphaproteobacteria</taxon>
        <taxon>Rhodospirillales</taxon>
        <taxon>Rhodospirillaceae</taxon>
    </lineage>
</organism>
<evidence type="ECO:0000313" key="1">
    <source>
        <dbReference type="EMBL" id="MFD2263451.1"/>
    </source>
</evidence>
<reference evidence="2" key="1">
    <citation type="journal article" date="2019" name="Int. J. Syst. Evol. Microbiol.">
        <title>The Global Catalogue of Microorganisms (GCM) 10K type strain sequencing project: providing services to taxonomists for standard genome sequencing and annotation.</title>
        <authorList>
            <consortium name="The Broad Institute Genomics Platform"/>
            <consortium name="The Broad Institute Genome Sequencing Center for Infectious Disease"/>
            <person name="Wu L."/>
            <person name="Ma J."/>
        </authorList>
    </citation>
    <scope>NUCLEOTIDE SEQUENCE [LARGE SCALE GENOMIC DNA]</scope>
    <source>
        <strain evidence="2">CGMCC 1.19062</strain>
    </source>
</reference>
<dbReference type="Proteomes" id="UP001597295">
    <property type="component" value="Unassembled WGS sequence"/>
</dbReference>
<dbReference type="RefSeq" id="WP_379876459.1">
    <property type="nucleotide sequence ID" value="NZ_JBHUIP010000011.1"/>
</dbReference>